<keyword evidence="2" id="KW-1185">Reference proteome</keyword>
<dbReference type="Proteomes" id="UP000241311">
    <property type="component" value="Segment"/>
</dbReference>
<gene>
    <name evidence="1" type="ORF">CB4_043</name>
</gene>
<proteinExistence type="predicted"/>
<dbReference type="EMBL" id="KY549659">
    <property type="protein sequence ID" value="AQT27885.1"/>
    <property type="molecule type" value="Genomic_DNA"/>
</dbReference>
<organism evidence="1 2">
    <name type="scientific">Pectobacterium phage vB_PatP_CB4</name>
    <dbReference type="NCBI Taxonomy" id="1958919"/>
    <lineage>
        <taxon>Viruses</taxon>
        <taxon>Duplodnaviria</taxon>
        <taxon>Heunggongvirae</taxon>
        <taxon>Uroviricota</taxon>
        <taxon>Caudoviricetes</taxon>
        <taxon>Schitoviridae</taxon>
        <taxon>Cbunavirus</taxon>
        <taxon>Cbunavirus CB4</taxon>
    </lineage>
</organism>
<protein>
    <submittedName>
        <fullName evidence="1">Uncharacterized protein</fullName>
    </submittedName>
</protein>
<evidence type="ECO:0000313" key="2">
    <source>
        <dbReference type="Proteomes" id="UP000241311"/>
    </source>
</evidence>
<accession>A0A2P0N9X6</accession>
<name>A0A2P0N9X6_9CAUD</name>
<evidence type="ECO:0000313" key="1">
    <source>
        <dbReference type="EMBL" id="AQT27885.1"/>
    </source>
</evidence>
<reference evidence="1 2" key="1">
    <citation type="submission" date="2017-01" db="EMBL/GenBank/DDBJ databases">
        <title>Isolation and characterization of Pectobacterium phages.</title>
        <authorList>
            <person name="Buttimer C.T.H."/>
            <person name="Lucid A."/>
            <person name="Coffey A."/>
        </authorList>
    </citation>
    <scope>NUCLEOTIDE SEQUENCE [LARGE SCALE GENOMIC DNA]</scope>
</reference>
<sequence>MIKDLTTKDKQLVVSQLLRSLYEKTEEFYRDAIYNIAIRNQEAKKSPLLTFRFSGQTYKFENGVVRFPQTLAGFLQDEMNTIVTARRALDVEAAQIQAALVAASSRCESVTHLYQLLPELLHPRMEAMGIQRELDTDNFAPLTDEQVAEFKLKHKDNLDILFQRVTKNVLGVIQ</sequence>